<evidence type="ECO:0000313" key="1">
    <source>
        <dbReference type="Proteomes" id="UP000887574"/>
    </source>
</evidence>
<organism evidence="1 2">
    <name type="scientific">Ditylenchus dipsaci</name>
    <dbReference type="NCBI Taxonomy" id="166011"/>
    <lineage>
        <taxon>Eukaryota</taxon>
        <taxon>Metazoa</taxon>
        <taxon>Ecdysozoa</taxon>
        <taxon>Nematoda</taxon>
        <taxon>Chromadorea</taxon>
        <taxon>Rhabditida</taxon>
        <taxon>Tylenchina</taxon>
        <taxon>Tylenchomorpha</taxon>
        <taxon>Sphaerularioidea</taxon>
        <taxon>Anguinidae</taxon>
        <taxon>Anguininae</taxon>
        <taxon>Ditylenchus</taxon>
    </lineage>
</organism>
<reference evidence="2" key="1">
    <citation type="submission" date="2022-11" db="UniProtKB">
        <authorList>
            <consortium name="WormBaseParasite"/>
        </authorList>
    </citation>
    <scope>IDENTIFICATION</scope>
</reference>
<keyword evidence="1" id="KW-1185">Reference proteome</keyword>
<dbReference type="WBParaSite" id="jg24195">
    <property type="protein sequence ID" value="jg24195"/>
    <property type="gene ID" value="jg24195"/>
</dbReference>
<name>A0A915DY61_9BILA</name>
<accession>A0A915DY61</accession>
<dbReference type="AlphaFoldDB" id="A0A915DY61"/>
<evidence type="ECO:0000313" key="2">
    <source>
        <dbReference type="WBParaSite" id="jg24195"/>
    </source>
</evidence>
<sequence length="154" mass="17592">MFVCSITATSSRVTVANYHQHIDLHQPARIERNQAVLDWTSLWDLSSSLDSKLYIVFVVNLTEEDPILVVRLNQNWIAAHTEAHANVVLDSIVTHNMVNARRDDQAPRLCFHFFEGSHIADCRLAVRKVHYEAFAPSPDMLDLLNAENTPWKKS</sequence>
<protein>
    <submittedName>
        <fullName evidence="2">Uncharacterized protein</fullName>
    </submittedName>
</protein>
<proteinExistence type="predicted"/>
<dbReference type="Proteomes" id="UP000887574">
    <property type="component" value="Unplaced"/>
</dbReference>